<evidence type="ECO:0000313" key="1">
    <source>
        <dbReference type="EMBL" id="KAK7244865.1"/>
    </source>
</evidence>
<dbReference type="EMBL" id="JAYWIO010000008">
    <property type="protein sequence ID" value="KAK7244865.1"/>
    <property type="molecule type" value="Genomic_DNA"/>
</dbReference>
<gene>
    <name evidence="1" type="ORF">RIF29_39693</name>
</gene>
<evidence type="ECO:0000313" key="2">
    <source>
        <dbReference type="Proteomes" id="UP001372338"/>
    </source>
</evidence>
<comment type="caution">
    <text evidence="1">The sequence shown here is derived from an EMBL/GenBank/DDBJ whole genome shotgun (WGS) entry which is preliminary data.</text>
</comment>
<dbReference type="AlphaFoldDB" id="A0AAN9E296"/>
<sequence length="126" mass="14347">MGGLRPEPIGKNPKCLCSHQLGLQYGPVSNLQHKRTKEGERRTKGSEACCRRYRRTPEPHHQHTAPFAGVARWLPSAPLTLWFHSLTLSSTHTESSVTELRKRFCLHCHCCTLETDNYTDISSQSY</sequence>
<accession>A0AAN9E296</accession>
<name>A0AAN9E296_CROPI</name>
<organism evidence="1 2">
    <name type="scientific">Crotalaria pallida</name>
    <name type="common">Smooth rattlebox</name>
    <name type="synonym">Crotalaria striata</name>
    <dbReference type="NCBI Taxonomy" id="3830"/>
    <lineage>
        <taxon>Eukaryota</taxon>
        <taxon>Viridiplantae</taxon>
        <taxon>Streptophyta</taxon>
        <taxon>Embryophyta</taxon>
        <taxon>Tracheophyta</taxon>
        <taxon>Spermatophyta</taxon>
        <taxon>Magnoliopsida</taxon>
        <taxon>eudicotyledons</taxon>
        <taxon>Gunneridae</taxon>
        <taxon>Pentapetalae</taxon>
        <taxon>rosids</taxon>
        <taxon>fabids</taxon>
        <taxon>Fabales</taxon>
        <taxon>Fabaceae</taxon>
        <taxon>Papilionoideae</taxon>
        <taxon>50 kb inversion clade</taxon>
        <taxon>genistoids sensu lato</taxon>
        <taxon>core genistoids</taxon>
        <taxon>Crotalarieae</taxon>
        <taxon>Crotalaria</taxon>
    </lineage>
</organism>
<protein>
    <submittedName>
        <fullName evidence="1">Uncharacterized protein</fullName>
    </submittedName>
</protein>
<proteinExistence type="predicted"/>
<keyword evidence="2" id="KW-1185">Reference proteome</keyword>
<reference evidence="1 2" key="1">
    <citation type="submission" date="2024-01" db="EMBL/GenBank/DDBJ databases">
        <title>The genomes of 5 underutilized Papilionoideae crops provide insights into root nodulation and disease resistanc.</title>
        <authorList>
            <person name="Yuan L."/>
        </authorList>
    </citation>
    <scope>NUCLEOTIDE SEQUENCE [LARGE SCALE GENOMIC DNA]</scope>
    <source>
        <strain evidence="1">ZHUSHIDOU_FW_LH</strain>
        <tissue evidence="1">Leaf</tissue>
    </source>
</reference>
<dbReference type="Proteomes" id="UP001372338">
    <property type="component" value="Unassembled WGS sequence"/>
</dbReference>